<dbReference type="Gene3D" id="1.10.10.60">
    <property type="entry name" value="Homeodomain-like"/>
    <property type="match status" value="1"/>
</dbReference>
<dbReference type="PROSITE" id="PS01124">
    <property type="entry name" value="HTH_ARAC_FAMILY_2"/>
    <property type="match status" value="1"/>
</dbReference>
<evidence type="ECO:0000313" key="5">
    <source>
        <dbReference type="EMBL" id="GAA1239281.1"/>
    </source>
</evidence>
<organism evidence="5 6">
    <name type="scientific">Prauserella halophila</name>
    <dbReference type="NCBI Taxonomy" id="185641"/>
    <lineage>
        <taxon>Bacteria</taxon>
        <taxon>Bacillati</taxon>
        <taxon>Actinomycetota</taxon>
        <taxon>Actinomycetes</taxon>
        <taxon>Pseudonocardiales</taxon>
        <taxon>Pseudonocardiaceae</taxon>
        <taxon>Prauserella</taxon>
    </lineage>
</organism>
<name>A0ABN1WBP1_9PSEU</name>
<dbReference type="SUPFAM" id="SSF46689">
    <property type="entry name" value="Homeodomain-like"/>
    <property type="match status" value="1"/>
</dbReference>
<dbReference type="InterPro" id="IPR009057">
    <property type="entry name" value="Homeodomain-like_sf"/>
</dbReference>
<evidence type="ECO:0000259" key="4">
    <source>
        <dbReference type="PROSITE" id="PS01124"/>
    </source>
</evidence>
<evidence type="ECO:0000256" key="1">
    <source>
        <dbReference type="ARBA" id="ARBA00023015"/>
    </source>
</evidence>
<comment type="caution">
    <text evidence="5">The sequence shown here is derived from an EMBL/GenBank/DDBJ whole genome shotgun (WGS) entry which is preliminary data.</text>
</comment>
<feature type="domain" description="HTH araC/xylS-type" evidence="4">
    <location>
        <begin position="244"/>
        <end position="325"/>
    </location>
</feature>
<accession>A0ABN1WBP1</accession>
<keyword evidence="1" id="KW-0805">Transcription regulation</keyword>
<keyword evidence="6" id="KW-1185">Reference proteome</keyword>
<sequence length="348" mass="37561">MRVVFVLLPQLHLLDLAGPAQVFATAAELGCDYALHYVSQPDPTAQPDLAAQSDLTAQPDPTARPARSHDDGHVHSAQGLPLRAEPEWPELDPADLVVVPGSRIGRPPAWPPVHPETAERLRRHHRNGGTVASVCSGADALGRAGLLDGRRCTTHHELQDALARRHPAARVVRDVLFVTDGRIVTSAGVASGIDLALHLLATRHGPGVAARVAREMVVYARRNGEQHQESVMLRHRGHLDDAVHRVQDLIDARFTESLPLATLAEAARCSERTVTRLFARATGLTPLRYQHALRLEHADQLLAQGATAEAAAHAVGFADARMLRRIRTQIERGNDTAPIAGAGTPPQT</sequence>
<evidence type="ECO:0000256" key="2">
    <source>
        <dbReference type="ARBA" id="ARBA00023163"/>
    </source>
</evidence>
<protein>
    <submittedName>
        <fullName evidence="5">GlxA family transcriptional regulator</fullName>
    </submittedName>
</protein>
<keyword evidence="2" id="KW-0804">Transcription</keyword>
<dbReference type="EMBL" id="BAAALN010000006">
    <property type="protein sequence ID" value="GAA1239281.1"/>
    <property type="molecule type" value="Genomic_DNA"/>
</dbReference>
<proteinExistence type="predicted"/>
<evidence type="ECO:0000313" key="6">
    <source>
        <dbReference type="Proteomes" id="UP001500653"/>
    </source>
</evidence>
<dbReference type="InterPro" id="IPR018060">
    <property type="entry name" value="HTH_AraC"/>
</dbReference>
<dbReference type="PANTHER" id="PTHR43130">
    <property type="entry name" value="ARAC-FAMILY TRANSCRIPTIONAL REGULATOR"/>
    <property type="match status" value="1"/>
</dbReference>
<dbReference type="InterPro" id="IPR052158">
    <property type="entry name" value="INH-QAR"/>
</dbReference>
<dbReference type="Proteomes" id="UP001500653">
    <property type="component" value="Unassembled WGS sequence"/>
</dbReference>
<gene>
    <name evidence="5" type="ORF">GCM10009676_24890</name>
</gene>
<dbReference type="CDD" id="cd03137">
    <property type="entry name" value="GATase1_AraC_1"/>
    <property type="match status" value="1"/>
</dbReference>
<dbReference type="Gene3D" id="3.40.50.880">
    <property type="match status" value="1"/>
</dbReference>
<dbReference type="SUPFAM" id="SSF52317">
    <property type="entry name" value="Class I glutamine amidotransferase-like"/>
    <property type="match status" value="1"/>
</dbReference>
<dbReference type="SMART" id="SM00342">
    <property type="entry name" value="HTH_ARAC"/>
    <property type="match status" value="1"/>
</dbReference>
<dbReference type="InterPro" id="IPR029062">
    <property type="entry name" value="Class_I_gatase-like"/>
</dbReference>
<dbReference type="Pfam" id="PF01965">
    <property type="entry name" value="DJ-1_PfpI"/>
    <property type="match status" value="1"/>
</dbReference>
<reference evidence="5 6" key="1">
    <citation type="journal article" date="2019" name="Int. J. Syst. Evol. Microbiol.">
        <title>The Global Catalogue of Microorganisms (GCM) 10K type strain sequencing project: providing services to taxonomists for standard genome sequencing and annotation.</title>
        <authorList>
            <consortium name="The Broad Institute Genomics Platform"/>
            <consortium name="The Broad Institute Genome Sequencing Center for Infectious Disease"/>
            <person name="Wu L."/>
            <person name="Ma J."/>
        </authorList>
    </citation>
    <scope>NUCLEOTIDE SEQUENCE [LARGE SCALE GENOMIC DNA]</scope>
    <source>
        <strain evidence="5 6">JCM 13023</strain>
    </source>
</reference>
<dbReference type="PANTHER" id="PTHR43130:SF3">
    <property type="entry name" value="HTH-TYPE TRANSCRIPTIONAL REGULATOR RV1931C"/>
    <property type="match status" value="1"/>
</dbReference>
<feature type="region of interest" description="Disordered" evidence="3">
    <location>
        <begin position="55"/>
        <end position="77"/>
    </location>
</feature>
<evidence type="ECO:0000256" key="3">
    <source>
        <dbReference type="SAM" id="MobiDB-lite"/>
    </source>
</evidence>
<dbReference type="Pfam" id="PF12833">
    <property type="entry name" value="HTH_18"/>
    <property type="match status" value="1"/>
</dbReference>
<dbReference type="InterPro" id="IPR002818">
    <property type="entry name" value="DJ-1/PfpI"/>
</dbReference>